<dbReference type="Pfam" id="PF00135">
    <property type="entry name" value="COesterase"/>
    <property type="match status" value="1"/>
</dbReference>
<evidence type="ECO:0000256" key="2">
    <source>
        <dbReference type="ARBA" id="ARBA00006249"/>
    </source>
</evidence>
<evidence type="ECO:0000313" key="10">
    <source>
        <dbReference type="EMBL" id="GAP34054.1"/>
    </source>
</evidence>
<dbReference type="PROSITE" id="PS00122">
    <property type="entry name" value="CARBOXYLESTERASE_B_1"/>
    <property type="match status" value="1"/>
</dbReference>
<dbReference type="ESTHER" id="idesa-a0a0k8nut9.2">
    <property type="family name" value="Carb_B_Bacteria"/>
</dbReference>
<proteinExistence type="inferred from homology"/>
<dbReference type="GO" id="GO:0046872">
    <property type="term" value="F:metal ion binding"/>
    <property type="evidence" value="ECO:0007669"/>
    <property type="project" value="UniProtKB-KW"/>
</dbReference>
<dbReference type="Pfam" id="PF07519">
    <property type="entry name" value="Tannase"/>
    <property type="match status" value="1"/>
</dbReference>
<dbReference type="PANTHER" id="PTHR33938:SF15">
    <property type="entry name" value="FERULOYL ESTERASE B-RELATED"/>
    <property type="match status" value="1"/>
</dbReference>
<gene>
    <name evidence="10" type="ORF">ISF6_3833</name>
</gene>
<evidence type="ECO:0000259" key="9">
    <source>
        <dbReference type="Pfam" id="PF00135"/>
    </source>
</evidence>
<keyword evidence="6" id="KW-0378">Hydrolase</keyword>
<evidence type="ECO:0000256" key="6">
    <source>
        <dbReference type="ARBA" id="ARBA00022801"/>
    </source>
</evidence>
<dbReference type="Gene3D" id="3.40.50.1820">
    <property type="entry name" value="alpha/beta hydrolase"/>
    <property type="match status" value="2"/>
</dbReference>
<evidence type="ECO:0000256" key="5">
    <source>
        <dbReference type="ARBA" id="ARBA00022729"/>
    </source>
</evidence>
<reference evidence="11" key="1">
    <citation type="submission" date="2015-07" db="EMBL/GenBank/DDBJ databases">
        <title>Discovery of a poly(ethylene terephthalate assimilation.</title>
        <authorList>
            <person name="Yoshida S."/>
            <person name="Hiraga K."/>
            <person name="Takehana T."/>
            <person name="Taniguchi I."/>
            <person name="Yamaji H."/>
            <person name="Maeda Y."/>
            <person name="Toyohara K."/>
            <person name="Miyamoto K."/>
            <person name="Kimura Y."/>
            <person name="Oda K."/>
        </authorList>
    </citation>
    <scope>NUCLEOTIDE SEQUENCE [LARGE SCALE GENOMIC DNA]</scope>
    <source>
        <strain evidence="11">NBRC 110686 / TISTR 2288 / 201-F6</strain>
    </source>
</reference>
<dbReference type="SUPFAM" id="SSF53474">
    <property type="entry name" value="alpha/beta-Hydrolases"/>
    <property type="match status" value="2"/>
</dbReference>
<comment type="similarity">
    <text evidence="2">Belongs to the tannase family.</text>
</comment>
<evidence type="ECO:0000256" key="1">
    <source>
        <dbReference type="ARBA" id="ARBA00005964"/>
    </source>
</evidence>
<keyword evidence="7" id="KW-0106">Calcium</keyword>
<dbReference type="InterPro" id="IPR029058">
    <property type="entry name" value="AB_hydrolase_fold"/>
</dbReference>
<comment type="similarity">
    <text evidence="1">Belongs to the type-B carboxylesterase/lipase family.</text>
</comment>
<keyword evidence="5" id="KW-0732">Signal</keyword>
<evidence type="ECO:0000256" key="7">
    <source>
        <dbReference type="ARBA" id="ARBA00022837"/>
    </source>
</evidence>
<accession>A0A0K8NUT9</accession>
<dbReference type="Proteomes" id="UP000037660">
    <property type="component" value="Unassembled WGS sequence"/>
</dbReference>
<name>A0A0K8NUT9_PISS1</name>
<feature type="domain" description="Carboxylesterase type B" evidence="9">
    <location>
        <begin position="587"/>
        <end position="1113"/>
    </location>
</feature>
<dbReference type="InterPro" id="IPR011118">
    <property type="entry name" value="Tannase/feruloyl_esterase"/>
</dbReference>
<keyword evidence="8" id="KW-1015">Disulfide bond</keyword>
<evidence type="ECO:0000313" key="11">
    <source>
        <dbReference type="Proteomes" id="UP000037660"/>
    </source>
</evidence>
<keyword evidence="4" id="KW-0479">Metal-binding</keyword>
<reference evidence="10 11" key="2">
    <citation type="journal article" date="2016" name="Science">
        <title>A bacterium that degrades and assimilates poly(ethylene terephthalate).</title>
        <authorList>
            <person name="Yoshida S."/>
            <person name="Hiraga K."/>
            <person name="Takehana T."/>
            <person name="Taniguchi I."/>
            <person name="Yamaji H."/>
            <person name="Maeda Y."/>
            <person name="Toyohara K."/>
            <person name="Miyamoto K."/>
            <person name="Kimura Y."/>
            <person name="Oda K."/>
        </authorList>
    </citation>
    <scope>NUCLEOTIDE SEQUENCE [LARGE SCALE GENOMIC DNA]</scope>
    <source>
        <strain evidence="11">NBRC 110686 / TISTR 2288 / 201-F6</strain>
    </source>
</reference>
<protein>
    <submittedName>
        <fullName evidence="10">Putative esterase</fullName>
    </submittedName>
</protein>
<dbReference type="EMBL" id="BBYR01000006">
    <property type="protein sequence ID" value="GAP34054.1"/>
    <property type="molecule type" value="Genomic_DNA"/>
</dbReference>
<evidence type="ECO:0000256" key="3">
    <source>
        <dbReference type="ARBA" id="ARBA00022487"/>
    </source>
</evidence>
<dbReference type="PANTHER" id="PTHR33938">
    <property type="entry name" value="FERULOYL ESTERASE B-RELATED"/>
    <property type="match status" value="1"/>
</dbReference>
<dbReference type="AlphaFoldDB" id="A0A0K8NUT9"/>
<evidence type="ECO:0000256" key="4">
    <source>
        <dbReference type="ARBA" id="ARBA00022723"/>
    </source>
</evidence>
<dbReference type="GO" id="GO:0052689">
    <property type="term" value="F:carboxylic ester hydrolase activity"/>
    <property type="evidence" value="ECO:0007669"/>
    <property type="project" value="UniProtKB-KW"/>
</dbReference>
<dbReference type="PROSITE" id="PS00941">
    <property type="entry name" value="CARBOXYLESTERASE_B_2"/>
    <property type="match status" value="1"/>
</dbReference>
<dbReference type="RefSeq" id="WP_082367813.1">
    <property type="nucleotide sequence ID" value="NZ_BBYR01000006.1"/>
</dbReference>
<comment type="caution">
    <text evidence="10">The sequence shown here is derived from an EMBL/GenBank/DDBJ whole genome shotgun (WGS) entry which is preliminary data.</text>
</comment>
<dbReference type="InterPro" id="IPR002018">
    <property type="entry name" value="CarbesteraseB"/>
</dbReference>
<organism evidence="10 11">
    <name type="scientific">Piscinibacter sakaiensis</name>
    <name type="common">Ideonella sakaiensis</name>
    <dbReference type="NCBI Taxonomy" id="1547922"/>
    <lineage>
        <taxon>Bacteria</taxon>
        <taxon>Pseudomonadati</taxon>
        <taxon>Pseudomonadota</taxon>
        <taxon>Betaproteobacteria</taxon>
        <taxon>Burkholderiales</taxon>
        <taxon>Sphaerotilaceae</taxon>
        <taxon>Piscinibacter</taxon>
    </lineage>
</organism>
<evidence type="ECO:0000256" key="8">
    <source>
        <dbReference type="ARBA" id="ARBA00023157"/>
    </source>
</evidence>
<sequence>MRLLHAARRPARVIPLAAALALLAGCGGSNDEVAAPAPTPAPPAGPVALGCAQLAGLAIPAASIGLPTRGGSVTTAVTVEASGSGARVIPEHCLVTGTIAPVDTTAPDIQFRVALPTTWNRKVMMFGGGGFDGTLPNVTGNVPAGPADQALPIGRGYAVFASNGGHAAGPLGSLDGLFLQNEEALRNWGGEALKKTRDAATFVIRARYAVDKADRAYFAGGSTGGREALQVATRWPDDWNGIIAWYPAWNQMTAILAGHRNNRALARPGAYPNPAKRQLVYTAAMQACDGLDGVVDGLISNQTRCNAIFDPDTASVNGAPLRCPDGAEGGDGCLSDAQIAALKGTNSATRLNFRMASGETSYPGYNVWGADLGITSNPNPLQPTVTFLNFGTEPPAFPMPTGAPYISRQTDALIRYGITRDPGFDSLSLDPENPGPWAARISELSAFLDVPVNLDAFAAKGGKLLLAHGLVDVLVSSRATQEYVQRLRSRMGASAFEGFARYYEAPGYGHAVSTAFNVAWDSLTTLENWVQNGTVPPPQVMSDAGGAVNGRTRPLCEYPRWARYNGSGDVNLAASFSCVDQEAAPQTQRQTAFGAVVGTDLSATSGTYAWKGVPFAKAPVGELRWKAPVDPDAWSTPRFTQQFGPACSQAGRLYGPGLNNRYDASIGSSLGQTVGSEDCLFLNIWRPAGAATQLPVIVWVHGGSNISGYTADPMYDGANLARRANAVVVSVNYRLGVLGFFNLGQLKSGNPLDDSGNFALLDIVQALKFVNRNIAAFGGDAGNVTLMGQSAGAVNVYAVMTSPVVVSASPALVHKAIPISGGLSPASELPAGSIATLAREADFRGQADYLLAQLVIGDGLAPDLATAATYIASRSPAEIASYLRGKSANTLWQTVVGKLAPIGAGGSGPIPDGQVVPVNPIAAIRAGAYVKGPLLVGNTRDEGKLFPTLLPLVGGPAGRLIDDATVFRIAFAQDPDAPPTQRIEQWIPGAYLPATTPTTGWNAKTEQLNRIFFLNSRDSILAALRTQQQNIWVYRFDWDELPAPFDVIYGAAHAFDLPFAFGNFGPSLYANISYTSANRSGRLALSDAMMRSIGAFARSGDPNNAALGLGWPTWPATLVFDATPTAKAISVQ</sequence>
<keyword evidence="3" id="KW-0719">Serine esterase</keyword>
<dbReference type="ESTHER" id="idesa-a0a0k8nut9.1">
    <property type="family name" value="Tannase"/>
</dbReference>
<dbReference type="PROSITE" id="PS51257">
    <property type="entry name" value="PROKAR_LIPOPROTEIN"/>
    <property type="match status" value="1"/>
</dbReference>
<dbReference type="InterPro" id="IPR019819">
    <property type="entry name" value="Carboxylesterase_B_CS"/>
</dbReference>
<dbReference type="STRING" id="1547922.ISF6_3833"/>
<keyword evidence="11" id="KW-1185">Reference proteome</keyword>
<dbReference type="InterPro" id="IPR019826">
    <property type="entry name" value="Carboxylesterase_B_AS"/>
</dbReference>